<evidence type="ECO:0000259" key="7">
    <source>
        <dbReference type="PROSITE" id="PS50217"/>
    </source>
</evidence>
<feature type="domain" description="BZIP" evidence="7">
    <location>
        <begin position="33"/>
        <end position="96"/>
    </location>
</feature>
<name>A0A9W7M515_HIBTR</name>
<evidence type="ECO:0000256" key="3">
    <source>
        <dbReference type="ARBA" id="ARBA00023125"/>
    </source>
</evidence>
<dbReference type="InterPro" id="IPR004827">
    <property type="entry name" value="bZIP"/>
</dbReference>
<dbReference type="PROSITE" id="PS00036">
    <property type="entry name" value="BZIP_BASIC"/>
    <property type="match status" value="1"/>
</dbReference>
<feature type="region of interest" description="Disordered" evidence="6">
    <location>
        <begin position="1"/>
        <end position="23"/>
    </location>
</feature>
<evidence type="ECO:0000313" key="8">
    <source>
        <dbReference type="EMBL" id="GMI88158.1"/>
    </source>
</evidence>
<dbReference type="PANTHER" id="PTHR45764:SF76">
    <property type="entry name" value="OS02G0132500 PROTEIN"/>
    <property type="match status" value="1"/>
</dbReference>
<evidence type="ECO:0000256" key="4">
    <source>
        <dbReference type="ARBA" id="ARBA00023163"/>
    </source>
</evidence>
<evidence type="ECO:0000313" key="9">
    <source>
        <dbReference type="Proteomes" id="UP001165190"/>
    </source>
</evidence>
<comment type="subcellular location">
    <subcellularLocation>
        <location evidence="1">Nucleus</location>
    </subcellularLocation>
</comment>
<dbReference type="GO" id="GO:0046983">
    <property type="term" value="F:protein dimerization activity"/>
    <property type="evidence" value="ECO:0007669"/>
    <property type="project" value="UniProtKB-ARBA"/>
</dbReference>
<dbReference type="InterPro" id="IPR046347">
    <property type="entry name" value="bZIP_sf"/>
</dbReference>
<dbReference type="Pfam" id="PF00170">
    <property type="entry name" value="bZIP_1"/>
    <property type="match status" value="1"/>
</dbReference>
<dbReference type="GO" id="GO:0045893">
    <property type="term" value="P:positive regulation of DNA-templated transcription"/>
    <property type="evidence" value="ECO:0007669"/>
    <property type="project" value="TreeGrafter"/>
</dbReference>
<proteinExistence type="predicted"/>
<dbReference type="FunFam" id="1.20.5.170:FF:000020">
    <property type="entry name" value="BZIP transcription factor"/>
    <property type="match status" value="1"/>
</dbReference>
<sequence length="121" mass="13640">MASSSGTGTGMSSGSSTVTETSVLSEGLQITVDERKRKRMISNKESARRSRMRKKKRLDDLTAQVTQLRNDNRRIITRVNITVQHFLNVEAENSVLRAQAYELSRILQSLEELISFLNANL</sequence>
<accession>A0A9W7M515</accession>
<comment type="caution">
    <text evidence="8">The sequence shown here is derived from an EMBL/GenBank/DDBJ whole genome shotgun (WGS) entry which is preliminary data.</text>
</comment>
<dbReference type="SMART" id="SM00338">
    <property type="entry name" value="BRLZ"/>
    <property type="match status" value="1"/>
</dbReference>
<evidence type="ECO:0000256" key="2">
    <source>
        <dbReference type="ARBA" id="ARBA00023015"/>
    </source>
</evidence>
<dbReference type="PANTHER" id="PTHR45764">
    <property type="entry name" value="BZIP TRANSCRIPTION FACTOR 44"/>
    <property type="match status" value="1"/>
</dbReference>
<keyword evidence="2" id="KW-0805">Transcription regulation</keyword>
<evidence type="ECO:0000256" key="6">
    <source>
        <dbReference type="SAM" id="MobiDB-lite"/>
    </source>
</evidence>
<dbReference type="Proteomes" id="UP001165190">
    <property type="component" value="Unassembled WGS sequence"/>
</dbReference>
<evidence type="ECO:0000256" key="1">
    <source>
        <dbReference type="ARBA" id="ARBA00004123"/>
    </source>
</evidence>
<keyword evidence="9" id="KW-1185">Reference proteome</keyword>
<organism evidence="8 9">
    <name type="scientific">Hibiscus trionum</name>
    <name type="common">Flower of an hour</name>
    <dbReference type="NCBI Taxonomy" id="183268"/>
    <lineage>
        <taxon>Eukaryota</taxon>
        <taxon>Viridiplantae</taxon>
        <taxon>Streptophyta</taxon>
        <taxon>Embryophyta</taxon>
        <taxon>Tracheophyta</taxon>
        <taxon>Spermatophyta</taxon>
        <taxon>Magnoliopsida</taxon>
        <taxon>eudicotyledons</taxon>
        <taxon>Gunneridae</taxon>
        <taxon>Pentapetalae</taxon>
        <taxon>rosids</taxon>
        <taxon>malvids</taxon>
        <taxon>Malvales</taxon>
        <taxon>Malvaceae</taxon>
        <taxon>Malvoideae</taxon>
        <taxon>Hibiscus</taxon>
    </lineage>
</organism>
<dbReference type="SUPFAM" id="SSF57959">
    <property type="entry name" value="Leucine zipper domain"/>
    <property type="match status" value="1"/>
</dbReference>
<keyword evidence="4" id="KW-0804">Transcription</keyword>
<protein>
    <recommendedName>
        <fullName evidence="7">BZIP domain-containing protein</fullName>
    </recommendedName>
</protein>
<keyword evidence="5" id="KW-0539">Nucleus</keyword>
<keyword evidence="3" id="KW-0238">DNA-binding</keyword>
<dbReference type="AlphaFoldDB" id="A0A9W7M515"/>
<dbReference type="GO" id="GO:0003700">
    <property type="term" value="F:DNA-binding transcription factor activity"/>
    <property type="evidence" value="ECO:0007669"/>
    <property type="project" value="InterPro"/>
</dbReference>
<dbReference type="GO" id="GO:0005634">
    <property type="term" value="C:nucleus"/>
    <property type="evidence" value="ECO:0007669"/>
    <property type="project" value="UniProtKB-SubCell"/>
</dbReference>
<dbReference type="Gene3D" id="1.20.5.170">
    <property type="match status" value="1"/>
</dbReference>
<dbReference type="OrthoDB" id="551672at2759"/>
<gene>
    <name evidence="8" type="ORF">HRI_002485100</name>
</gene>
<evidence type="ECO:0000256" key="5">
    <source>
        <dbReference type="ARBA" id="ARBA00023242"/>
    </source>
</evidence>
<dbReference type="EMBL" id="BSYR01000022">
    <property type="protein sequence ID" value="GMI88158.1"/>
    <property type="molecule type" value="Genomic_DNA"/>
</dbReference>
<reference evidence="8" key="1">
    <citation type="submission" date="2023-05" db="EMBL/GenBank/DDBJ databases">
        <title>Genome and transcriptome analyses reveal genes involved in the formation of fine ridges on petal epidermal cells in Hibiscus trionum.</title>
        <authorList>
            <person name="Koshimizu S."/>
            <person name="Masuda S."/>
            <person name="Ishii T."/>
            <person name="Shirasu K."/>
            <person name="Hoshino A."/>
            <person name="Arita M."/>
        </authorList>
    </citation>
    <scope>NUCLEOTIDE SEQUENCE</scope>
    <source>
        <strain evidence="8">Hamamatsu line</strain>
    </source>
</reference>
<dbReference type="PROSITE" id="PS50217">
    <property type="entry name" value="BZIP"/>
    <property type="match status" value="1"/>
</dbReference>
<feature type="region of interest" description="Disordered" evidence="6">
    <location>
        <begin position="35"/>
        <end position="58"/>
    </location>
</feature>
<dbReference type="GO" id="GO:0000976">
    <property type="term" value="F:transcription cis-regulatory region binding"/>
    <property type="evidence" value="ECO:0007669"/>
    <property type="project" value="TreeGrafter"/>
</dbReference>